<reference evidence="2" key="1">
    <citation type="submission" date="2020-10" db="EMBL/GenBank/DDBJ databases">
        <authorList>
            <person name="Gilroy R."/>
        </authorList>
    </citation>
    <scope>NUCLEOTIDE SEQUENCE</scope>
    <source>
        <strain evidence="2">17073</strain>
    </source>
</reference>
<evidence type="ECO:0000313" key="2">
    <source>
        <dbReference type="EMBL" id="HIU39497.1"/>
    </source>
</evidence>
<feature type="chain" id="PRO_5038460067" description="CARDB domain-containing protein" evidence="1">
    <location>
        <begin position="20"/>
        <end position="113"/>
    </location>
</feature>
<accession>A0A9D1ILI4</accession>
<name>A0A9D1ILI4_9BACT</name>
<sequence length="113" mass="12175">MKKFLMILTCCVAILSINAANYCTLPNSNDTISAGQATFEGNTVYVTLYNDSPNIRANVTVTVEAYYGNYSYDIRSTVVQVPPSGSATATIVFSNEVKSVRTVNVSSPKCVSE</sequence>
<dbReference type="AlphaFoldDB" id="A0A9D1ILI4"/>
<proteinExistence type="predicted"/>
<organism evidence="2 3">
    <name type="scientific">Candidatus Limisoma intestinavium</name>
    <dbReference type="NCBI Taxonomy" id="2840856"/>
    <lineage>
        <taxon>Bacteria</taxon>
        <taxon>Pseudomonadati</taxon>
        <taxon>Bacteroidota</taxon>
        <taxon>Bacteroidia</taxon>
        <taxon>Bacteroidales</taxon>
        <taxon>Candidatus Limisoma</taxon>
    </lineage>
</organism>
<comment type="caution">
    <text evidence="2">The sequence shown here is derived from an EMBL/GenBank/DDBJ whole genome shotgun (WGS) entry which is preliminary data.</text>
</comment>
<gene>
    <name evidence="2" type="ORF">IAD18_07520</name>
</gene>
<evidence type="ECO:0000256" key="1">
    <source>
        <dbReference type="SAM" id="SignalP"/>
    </source>
</evidence>
<evidence type="ECO:0000313" key="3">
    <source>
        <dbReference type="Proteomes" id="UP000824076"/>
    </source>
</evidence>
<reference evidence="2" key="2">
    <citation type="journal article" date="2021" name="PeerJ">
        <title>Extensive microbial diversity within the chicken gut microbiome revealed by metagenomics and culture.</title>
        <authorList>
            <person name="Gilroy R."/>
            <person name="Ravi A."/>
            <person name="Getino M."/>
            <person name="Pursley I."/>
            <person name="Horton D.L."/>
            <person name="Alikhan N.F."/>
            <person name="Baker D."/>
            <person name="Gharbi K."/>
            <person name="Hall N."/>
            <person name="Watson M."/>
            <person name="Adriaenssens E.M."/>
            <person name="Foster-Nyarko E."/>
            <person name="Jarju S."/>
            <person name="Secka A."/>
            <person name="Antonio M."/>
            <person name="Oren A."/>
            <person name="Chaudhuri R.R."/>
            <person name="La Ragione R."/>
            <person name="Hildebrand F."/>
            <person name="Pallen M.J."/>
        </authorList>
    </citation>
    <scope>NUCLEOTIDE SEQUENCE</scope>
    <source>
        <strain evidence="2">17073</strain>
    </source>
</reference>
<feature type="signal peptide" evidence="1">
    <location>
        <begin position="1"/>
        <end position="19"/>
    </location>
</feature>
<dbReference type="Proteomes" id="UP000824076">
    <property type="component" value="Unassembled WGS sequence"/>
</dbReference>
<keyword evidence="1" id="KW-0732">Signal</keyword>
<dbReference type="EMBL" id="DVMS01000208">
    <property type="protein sequence ID" value="HIU39497.1"/>
    <property type="molecule type" value="Genomic_DNA"/>
</dbReference>
<protein>
    <recommendedName>
        <fullName evidence="4">CARDB domain-containing protein</fullName>
    </recommendedName>
</protein>
<evidence type="ECO:0008006" key="4">
    <source>
        <dbReference type="Google" id="ProtNLM"/>
    </source>
</evidence>